<evidence type="ECO:0000313" key="2">
    <source>
        <dbReference type="Proteomes" id="UP000561438"/>
    </source>
</evidence>
<dbReference type="GO" id="GO:0003688">
    <property type="term" value="F:DNA replication origin binding"/>
    <property type="evidence" value="ECO:0007669"/>
    <property type="project" value="InterPro"/>
</dbReference>
<reference evidence="1 2" key="1">
    <citation type="submission" date="2020-06" db="EMBL/GenBank/DDBJ databases">
        <title>Altererythrobacter sp. HHU K3-1.</title>
        <authorList>
            <person name="Zhang D."/>
            <person name="Xue H."/>
        </authorList>
    </citation>
    <scope>NUCLEOTIDE SEQUENCE [LARGE SCALE GENOMIC DNA]</scope>
    <source>
        <strain evidence="1 2">HHU K3-1</strain>
    </source>
</reference>
<protein>
    <submittedName>
        <fullName evidence="1">Uncharacterized protein</fullName>
    </submittedName>
</protein>
<dbReference type="PROSITE" id="PS01008">
    <property type="entry name" value="DNAA"/>
    <property type="match status" value="1"/>
</dbReference>
<dbReference type="GO" id="GO:0006275">
    <property type="term" value="P:regulation of DNA replication"/>
    <property type="evidence" value="ECO:0007669"/>
    <property type="project" value="InterPro"/>
</dbReference>
<organism evidence="1 2">
    <name type="scientific">Qipengyuania atrilutea</name>
    <dbReference type="NCBI Taxonomy" id="2744473"/>
    <lineage>
        <taxon>Bacteria</taxon>
        <taxon>Pseudomonadati</taxon>
        <taxon>Pseudomonadota</taxon>
        <taxon>Alphaproteobacteria</taxon>
        <taxon>Sphingomonadales</taxon>
        <taxon>Erythrobacteraceae</taxon>
        <taxon>Qipengyuania</taxon>
    </lineage>
</organism>
<dbReference type="Gene3D" id="1.10.1750.10">
    <property type="match status" value="1"/>
</dbReference>
<dbReference type="EMBL" id="JABWGV010000008">
    <property type="protein sequence ID" value="NVD46059.1"/>
    <property type="molecule type" value="Genomic_DNA"/>
</dbReference>
<accession>A0A850HFD9</accession>
<evidence type="ECO:0000313" key="1">
    <source>
        <dbReference type="EMBL" id="NVD46059.1"/>
    </source>
</evidence>
<dbReference type="Proteomes" id="UP000561438">
    <property type="component" value="Unassembled WGS sequence"/>
</dbReference>
<name>A0A850HFD9_9SPHN</name>
<dbReference type="InterPro" id="IPR018312">
    <property type="entry name" value="Chromosome_initiator_DnaA_CS"/>
</dbReference>
<dbReference type="GO" id="GO:0005524">
    <property type="term" value="F:ATP binding"/>
    <property type="evidence" value="ECO:0007669"/>
    <property type="project" value="InterPro"/>
</dbReference>
<dbReference type="InterPro" id="IPR010921">
    <property type="entry name" value="Trp_repressor/repl_initiator"/>
</dbReference>
<dbReference type="SUPFAM" id="SSF48295">
    <property type="entry name" value="TrpR-like"/>
    <property type="match status" value="1"/>
</dbReference>
<comment type="caution">
    <text evidence="1">The sequence shown here is derived from an EMBL/GenBank/DDBJ whole genome shotgun (WGS) entry which is preliminary data.</text>
</comment>
<dbReference type="AlphaFoldDB" id="A0A850HFD9"/>
<keyword evidence="2" id="KW-1185">Reference proteome</keyword>
<sequence length="123" mass="13743">MPFPHIGQRLGGRDHSTIIAGYRKIEMLRGRDEDLRAATDFLVVLEIGDAAPVPQDLLDRLAALAKHNRDRRLNPHAVWAQWQRQVNAEVSSYPMRLPSRLNLGLIGEAGDPLCGSAAIEDRR</sequence>
<dbReference type="GO" id="GO:0006270">
    <property type="term" value="P:DNA replication initiation"/>
    <property type="evidence" value="ECO:0007669"/>
    <property type="project" value="InterPro"/>
</dbReference>
<proteinExistence type="predicted"/>
<dbReference type="RefSeq" id="WP_176268288.1">
    <property type="nucleotide sequence ID" value="NZ_JABWGV010000008.1"/>
</dbReference>
<gene>
    <name evidence="1" type="ORF">HUV48_13680</name>
</gene>